<comment type="caution">
    <text evidence="1">The sequence shown here is derived from an EMBL/GenBank/DDBJ whole genome shotgun (WGS) entry which is preliminary data.</text>
</comment>
<gene>
    <name evidence="1" type="ORF">MU848_09345</name>
</gene>
<dbReference type="Proteomes" id="UP001203512">
    <property type="component" value="Unassembled WGS sequence"/>
</dbReference>
<keyword evidence="2" id="KW-1185">Reference proteome</keyword>
<proteinExistence type="predicted"/>
<organism evidence="1 2">
    <name type="scientific">Sphingobium agri</name>
    <dbReference type="NCBI Taxonomy" id="2933566"/>
    <lineage>
        <taxon>Bacteria</taxon>
        <taxon>Pseudomonadati</taxon>
        <taxon>Pseudomonadota</taxon>
        <taxon>Alphaproteobacteria</taxon>
        <taxon>Sphingomonadales</taxon>
        <taxon>Sphingomonadaceae</taxon>
        <taxon>Sphingobium</taxon>
    </lineage>
</organism>
<sequence length="99" mass="10598">MNDSASTSAIAQLLAERARIDAQIAAAQLPALQAIQAVMNRPSTSKIADDLEKLRADLPEGQMAHEQVGNVITVIRAVKDLIDQDVARVEAQIETPEPA</sequence>
<dbReference type="RefSeq" id="WP_247231365.1">
    <property type="nucleotide sequence ID" value="NZ_JALKHS010000006.1"/>
</dbReference>
<name>A0ABT0DXC6_9SPHN</name>
<protein>
    <submittedName>
        <fullName evidence="1">Uncharacterized protein</fullName>
    </submittedName>
</protein>
<evidence type="ECO:0000313" key="2">
    <source>
        <dbReference type="Proteomes" id="UP001203512"/>
    </source>
</evidence>
<accession>A0ABT0DXC6</accession>
<evidence type="ECO:0000313" key="1">
    <source>
        <dbReference type="EMBL" id="MCK0531782.1"/>
    </source>
</evidence>
<reference evidence="1 2" key="1">
    <citation type="submission" date="2022-04" db="EMBL/GenBank/DDBJ databases">
        <authorList>
            <person name="Huq M.A."/>
        </authorList>
    </citation>
    <scope>NUCLEOTIDE SEQUENCE [LARGE SCALE GENOMIC DNA]</scope>
    <source>
        <strain evidence="1 2">MAH-33</strain>
    </source>
</reference>
<dbReference type="EMBL" id="JALKHS010000006">
    <property type="protein sequence ID" value="MCK0531782.1"/>
    <property type="molecule type" value="Genomic_DNA"/>
</dbReference>